<proteinExistence type="predicted"/>
<dbReference type="OrthoDB" id="10030453at2759"/>
<evidence type="ECO:0000313" key="3">
    <source>
        <dbReference type="Proteomes" id="UP000677054"/>
    </source>
</evidence>
<protein>
    <recommendedName>
        <fullName evidence="4">Nuclear protein 1</fullName>
    </recommendedName>
</protein>
<organism evidence="2">
    <name type="scientific">Darwinula stevensoni</name>
    <dbReference type="NCBI Taxonomy" id="69355"/>
    <lineage>
        <taxon>Eukaryota</taxon>
        <taxon>Metazoa</taxon>
        <taxon>Ecdysozoa</taxon>
        <taxon>Arthropoda</taxon>
        <taxon>Crustacea</taxon>
        <taxon>Oligostraca</taxon>
        <taxon>Ostracoda</taxon>
        <taxon>Podocopa</taxon>
        <taxon>Podocopida</taxon>
        <taxon>Darwinulocopina</taxon>
        <taxon>Darwinuloidea</taxon>
        <taxon>Darwinulidae</taxon>
        <taxon>Darwinula</taxon>
    </lineage>
</organism>
<sequence length="93" mass="10767">MVGVLNLSYPNNRLSFEEHVKMSENHFDEYEHYNFDQDKYLGAGHSGKQRTKKEASEHTNHHDPSGHVRKIVVKMQNTEANKKKVEKKGSNNS</sequence>
<feature type="region of interest" description="Disordered" evidence="1">
    <location>
        <begin position="39"/>
        <end position="69"/>
    </location>
</feature>
<dbReference type="Pfam" id="PF10195">
    <property type="entry name" value="Phospho_p8"/>
    <property type="match status" value="1"/>
</dbReference>
<dbReference type="EMBL" id="CAJPEV010000471">
    <property type="protein sequence ID" value="CAG0885620.1"/>
    <property type="molecule type" value="Genomic_DNA"/>
</dbReference>
<reference evidence="2" key="1">
    <citation type="submission" date="2020-11" db="EMBL/GenBank/DDBJ databases">
        <authorList>
            <person name="Tran Van P."/>
        </authorList>
    </citation>
    <scope>NUCLEOTIDE SEQUENCE</scope>
</reference>
<dbReference type="GO" id="GO:0008285">
    <property type="term" value="P:negative regulation of cell population proliferation"/>
    <property type="evidence" value="ECO:0007669"/>
    <property type="project" value="TreeGrafter"/>
</dbReference>
<evidence type="ECO:0000313" key="2">
    <source>
        <dbReference type="EMBL" id="CAD7243650.1"/>
    </source>
</evidence>
<gene>
    <name evidence="2" type="ORF">DSTB1V02_LOCUS3566</name>
</gene>
<accession>A0A7R8X6C7</accession>
<feature type="compositionally biased region" description="Basic and acidic residues" evidence="1">
    <location>
        <begin position="52"/>
        <end position="66"/>
    </location>
</feature>
<dbReference type="Proteomes" id="UP000677054">
    <property type="component" value="Unassembled WGS sequence"/>
</dbReference>
<dbReference type="EMBL" id="LR899988">
    <property type="protein sequence ID" value="CAD7243650.1"/>
    <property type="molecule type" value="Genomic_DNA"/>
</dbReference>
<dbReference type="GO" id="GO:0005634">
    <property type="term" value="C:nucleus"/>
    <property type="evidence" value="ECO:0007669"/>
    <property type="project" value="TreeGrafter"/>
</dbReference>
<dbReference type="AlphaFoldDB" id="A0A7R8X6C7"/>
<evidence type="ECO:0000256" key="1">
    <source>
        <dbReference type="SAM" id="MobiDB-lite"/>
    </source>
</evidence>
<evidence type="ECO:0008006" key="4">
    <source>
        <dbReference type="Google" id="ProtNLM"/>
    </source>
</evidence>
<dbReference type="GO" id="GO:0006357">
    <property type="term" value="P:regulation of transcription by RNA polymerase II"/>
    <property type="evidence" value="ECO:0007669"/>
    <property type="project" value="TreeGrafter"/>
</dbReference>
<keyword evidence="3" id="KW-1185">Reference proteome</keyword>
<dbReference type="InterPro" id="IPR018792">
    <property type="entry name" value="NUPR1-like"/>
</dbReference>
<dbReference type="PANTHER" id="PTHR17149:SF4">
    <property type="entry name" value="RH17958P"/>
    <property type="match status" value="1"/>
</dbReference>
<name>A0A7R8X6C7_9CRUS</name>
<dbReference type="GO" id="GO:0045786">
    <property type="term" value="P:negative regulation of cell cycle"/>
    <property type="evidence" value="ECO:0007669"/>
    <property type="project" value="TreeGrafter"/>
</dbReference>
<dbReference type="PANTHER" id="PTHR17149">
    <property type="entry name" value="NUCLEAR PROTEIN 1 AND 2"/>
    <property type="match status" value="1"/>
</dbReference>